<dbReference type="SMART" id="SM00450">
    <property type="entry name" value="RHOD"/>
    <property type="match status" value="1"/>
</dbReference>
<gene>
    <name evidence="3" type="ORF">EZMO1_3559</name>
</gene>
<dbReference type="SUPFAM" id="SSF52821">
    <property type="entry name" value="Rhodanese/Cell cycle control phosphatase"/>
    <property type="match status" value="1"/>
</dbReference>
<feature type="signal peptide" evidence="1">
    <location>
        <begin position="1"/>
        <end position="21"/>
    </location>
</feature>
<evidence type="ECO:0000259" key="2">
    <source>
        <dbReference type="PROSITE" id="PS50206"/>
    </source>
</evidence>
<dbReference type="PROSITE" id="PS50206">
    <property type="entry name" value="RHODANESE_3"/>
    <property type="match status" value="1"/>
</dbReference>
<sequence>MKWISYVAGIILALSSSFLSAQEAPVNIKDVVTVNTHQAKRLHELGALFIDVRPLNQWRWGRVDGAHNLDLKSGFRQLFMPGTLDKNTPIVIYGNSTYHMRGAIASYLAALWGYKRVFFFRDGYYSWLALDFPVTLKSDSDVEEVVTMRPEPVVASDGDI</sequence>
<dbReference type="KEGG" id="emp:EZMO1_3559"/>
<feature type="chain" id="PRO_5007493134" evidence="1">
    <location>
        <begin position="22"/>
        <end position="160"/>
    </location>
</feature>
<reference evidence="3 4" key="1">
    <citation type="journal article" date="2016" name="Front. Microbiol.">
        <title>Genomic Insight into the Host-Endosymbiont Relationship of Endozoicomonas montiporae CL-33(T) with its Coral Host.</title>
        <authorList>
            <person name="Ding J.-Y."/>
            <person name="Shiu J.-H."/>
            <person name="Chen W.-M."/>
            <person name="Chiang Y.-R."/>
            <person name="Tang S.-L."/>
        </authorList>
    </citation>
    <scope>NUCLEOTIDE SEQUENCE [LARGE SCALE GENOMIC DNA]</scope>
    <source>
        <strain evidence="3 4">CL-33</strain>
    </source>
</reference>
<dbReference type="RefSeq" id="WP_051790023.1">
    <property type="nucleotide sequence ID" value="NZ_CP013251.1"/>
</dbReference>
<dbReference type="STRING" id="570277.EZMO1_3559"/>
<dbReference type="Gene3D" id="3.40.250.10">
    <property type="entry name" value="Rhodanese-like domain"/>
    <property type="match status" value="1"/>
</dbReference>
<dbReference type="GO" id="GO:0016740">
    <property type="term" value="F:transferase activity"/>
    <property type="evidence" value="ECO:0007669"/>
    <property type="project" value="UniProtKB-KW"/>
</dbReference>
<keyword evidence="3" id="KW-0808">Transferase</keyword>
<dbReference type="Proteomes" id="UP000071065">
    <property type="component" value="Chromosome"/>
</dbReference>
<dbReference type="InterPro" id="IPR001763">
    <property type="entry name" value="Rhodanese-like_dom"/>
</dbReference>
<dbReference type="AlphaFoldDB" id="A0A142BFL4"/>
<dbReference type="InterPro" id="IPR036873">
    <property type="entry name" value="Rhodanese-like_dom_sf"/>
</dbReference>
<evidence type="ECO:0000313" key="3">
    <source>
        <dbReference type="EMBL" id="AMO57540.1"/>
    </source>
</evidence>
<dbReference type="PATRIC" id="fig|570277.3.peg.3837"/>
<protein>
    <submittedName>
        <fullName evidence="3">Rhodanese-related sulfurtransferase</fullName>
    </submittedName>
</protein>
<evidence type="ECO:0000313" key="4">
    <source>
        <dbReference type="Proteomes" id="UP000071065"/>
    </source>
</evidence>
<proteinExistence type="predicted"/>
<feature type="domain" description="Rhodanese" evidence="2">
    <location>
        <begin position="46"/>
        <end position="136"/>
    </location>
</feature>
<organism evidence="3 4">
    <name type="scientific">Endozoicomonas montiporae CL-33</name>
    <dbReference type="NCBI Taxonomy" id="570277"/>
    <lineage>
        <taxon>Bacteria</taxon>
        <taxon>Pseudomonadati</taxon>
        <taxon>Pseudomonadota</taxon>
        <taxon>Gammaproteobacteria</taxon>
        <taxon>Oceanospirillales</taxon>
        <taxon>Endozoicomonadaceae</taxon>
        <taxon>Endozoicomonas</taxon>
    </lineage>
</organism>
<dbReference type="CDD" id="cd00158">
    <property type="entry name" value="RHOD"/>
    <property type="match status" value="1"/>
</dbReference>
<accession>A0A142BFL4</accession>
<keyword evidence="1" id="KW-0732">Signal</keyword>
<name>A0A142BFL4_9GAMM</name>
<dbReference type="OrthoDB" id="9814704at2"/>
<dbReference type="Pfam" id="PF00581">
    <property type="entry name" value="Rhodanese"/>
    <property type="match status" value="1"/>
</dbReference>
<dbReference type="EMBL" id="CP013251">
    <property type="protein sequence ID" value="AMO57540.1"/>
    <property type="molecule type" value="Genomic_DNA"/>
</dbReference>
<evidence type="ECO:0000256" key="1">
    <source>
        <dbReference type="SAM" id="SignalP"/>
    </source>
</evidence>